<name>A0A6M8UAN3_9GAMM</name>
<dbReference type="AlphaFoldDB" id="A0A6M8UAN3"/>
<proteinExistence type="predicted"/>
<sequence>MNMFCQVDNEGFPHWNGIDFMRFWFLPNNHRFLTGENYLWAYKASFLVYNRSRIIKIAREEKIPPFLLAGVAAAEVGGTPERLKGYGVLQFRQLIEFLINTDNKWSNAVSVGAVAIQLRAVAETLGLDPSQLSSLQQFQLSTCLLNNEFNLRIVAQHLKQLIFADYPNTNTEILNDEQIILAGSRYNRGTQRIKQDFIDSIHASKGDPMREYSSYGRRILEKKKTLNHILGIKE</sequence>
<dbReference type="Gene3D" id="1.10.530.10">
    <property type="match status" value="1"/>
</dbReference>
<evidence type="ECO:0008006" key="3">
    <source>
        <dbReference type="Google" id="ProtNLM"/>
    </source>
</evidence>
<protein>
    <recommendedName>
        <fullName evidence="3">Transglycosylase SLT domain-containing protein</fullName>
    </recommendedName>
</protein>
<evidence type="ECO:0000313" key="1">
    <source>
        <dbReference type="EMBL" id="QKJ85527.1"/>
    </source>
</evidence>
<dbReference type="KEGG" id="pmak:PMPD1_0552"/>
<reference evidence="1 2" key="1">
    <citation type="submission" date="2020-06" db="EMBL/GenBank/DDBJ databases">
        <title>Genome sequence of Paramixta manurensis strain PD-1.</title>
        <authorList>
            <person name="Lee C.W."/>
            <person name="Kim J."/>
        </authorList>
    </citation>
    <scope>NUCLEOTIDE SEQUENCE [LARGE SCALE GENOMIC DNA]</scope>
    <source>
        <strain evidence="1 2">PD-1</strain>
    </source>
</reference>
<evidence type="ECO:0000313" key="2">
    <source>
        <dbReference type="Proteomes" id="UP000505325"/>
    </source>
</evidence>
<dbReference type="EMBL" id="CP054212">
    <property type="protein sequence ID" value="QKJ85527.1"/>
    <property type="molecule type" value="Genomic_DNA"/>
</dbReference>
<organism evidence="1 2">
    <name type="scientific">Paramixta manurensis</name>
    <dbReference type="NCBI Taxonomy" id="2740817"/>
    <lineage>
        <taxon>Bacteria</taxon>
        <taxon>Pseudomonadati</taxon>
        <taxon>Pseudomonadota</taxon>
        <taxon>Gammaproteobacteria</taxon>
        <taxon>Enterobacterales</taxon>
        <taxon>Erwiniaceae</taxon>
        <taxon>Paramixta</taxon>
    </lineage>
</organism>
<keyword evidence="2" id="KW-1185">Reference proteome</keyword>
<accession>A0A6M8UAN3</accession>
<gene>
    <name evidence="1" type="ORF">PMPD1_0552</name>
</gene>
<dbReference type="Proteomes" id="UP000505325">
    <property type="component" value="Chromosome"/>
</dbReference>
<dbReference type="RefSeq" id="WP_173632610.1">
    <property type="nucleotide sequence ID" value="NZ_CP054212.1"/>
</dbReference>